<evidence type="ECO:0000256" key="3">
    <source>
        <dbReference type="ARBA" id="ARBA00022729"/>
    </source>
</evidence>
<keyword evidence="6" id="KW-0998">Cell outer membrane</keyword>
<dbReference type="AlphaFoldDB" id="A0A1M4TNK7"/>
<keyword evidence="7" id="KW-0449">Lipoprotein</keyword>
<proteinExistence type="inferred from homology"/>
<name>A0A1M4TNK7_9BACE</name>
<dbReference type="STRING" id="871325.SAMN05444349_102186"/>
<dbReference type="Pfam" id="PF08842">
    <property type="entry name" value="Mfa2"/>
    <property type="match status" value="1"/>
</dbReference>
<accession>A0A1M4TNK7</accession>
<gene>
    <name evidence="9" type="ORF">SAMN05444349_102186</name>
</gene>
<evidence type="ECO:0000256" key="4">
    <source>
        <dbReference type="ARBA" id="ARBA00023136"/>
    </source>
</evidence>
<comment type="subcellular location">
    <subcellularLocation>
        <location evidence="1">Cell outer membrane</location>
    </subcellularLocation>
</comment>
<evidence type="ECO:0000313" key="9">
    <source>
        <dbReference type="EMBL" id="SHE45974.1"/>
    </source>
</evidence>
<evidence type="ECO:0000256" key="6">
    <source>
        <dbReference type="ARBA" id="ARBA00023237"/>
    </source>
</evidence>
<keyword evidence="3" id="KW-0732">Signal</keyword>
<evidence type="ECO:0000256" key="7">
    <source>
        <dbReference type="ARBA" id="ARBA00023288"/>
    </source>
</evidence>
<evidence type="ECO:0000256" key="5">
    <source>
        <dbReference type="ARBA" id="ARBA00023139"/>
    </source>
</evidence>
<dbReference type="Proteomes" id="UP000184436">
    <property type="component" value="Unassembled WGS sequence"/>
</dbReference>
<dbReference type="RefSeq" id="WP_025073677.1">
    <property type="nucleotide sequence ID" value="NZ_FQVD01000002.1"/>
</dbReference>
<reference evidence="9 10" key="1">
    <citation type="submission" date="2016-11" db="EMBL/GenBank/DDBJ databases">
        <authorList>
            <person name="Jaros S."/>
            <person name="Januszkiewicz K."/>
            <person name="Wedrychowicz H."/>
        </authorList>
    </citation>
    <scope>NUCLEOTIDE SEQUENCE [LARGE SCALE GENOMIC DNA]</scope>
    <source>
        <strain evidence="9 10">DSM 26883</strain>
    </source>
</reference>
<dbReference type="OrthoDB" id="1024471at2"/>
<evidence type="ECO:0000256" key="8">
    <source>
        <dbReference type="SAM" id="MobiDB-lite"/>
    </source>
</evidence>
<feature type="region of interest" description="Disordered" evidence="8">
    <location>
        <begin position="29"/>
        <end position="48"/>
    </location>
</feature>
<dbReference type="Gene3D" id="2.60.40.2630">
    <property type="match status" value="1"/>
</dbReference>
<dbReference type="GO" id="GO:0009279">
    <property type="term" value="C:cell outer membrane"/>
    <property type="evidence" value="ECO:0007669"/>
    <property type="project" value="UniProtKB-SubCell"/>
</dbReference>
<dbReference type="InterPro" id="IPR014941">
    <property type="entry name" value="FimB/Mfa2/Mfa3"/>
</dbReference>
<keyword evidence="10" id="KW-1185">Reference proteome</keyword>
<organism evidence="9 10">
    <name type="scientific">Bacteroides faecichinchillae</name>
    <dbReference type="NCBI Taxonomy" id="871325"/>
    <lineage>
        <taxon>Bacteria</taxon>
        <taxon>Pseudomonadati</taxon>
        <taxon>Bacteroidota</taxon>
        <taxon>Bacteroidia</taxon>
        <taxon>Bacteroidales</taxon>
        <taxon>Bacteroidaceae</taxon>
        <taxon>Bacteroides</taxon>
    </lineage>
</organism>
<evidence type="ECO:0000313" key="10">
    <source>
        <dbReference type="Proteomes" id="UP000184436"/>
    </source>
</evidence>
<keyword evidence="5" id="KW-0564">Palmitate</keyword>
<protein>
    <submittedName>
        <fullName evidence="9">Fimbrillin-A associated anchor protein Mfa1 and Mfa2</fullName>
    </submittedName>
</protein>
<evidence type="ECO:0000256" key="2">
    <source>
        <dbReference type="ARBA" id="ARBA00007248"/>
    </source>
</evidence>
<dbReference type="PROSITE" id="PS51257">
    <property type="entry name" value="PROKAR_LIPOPROTEIN"/>
    <property type="match status" value="1"/>
</dbReference>
<dbReference type="EMBL" id="FQVD01000002">
    <property type="protein sequence ID" value="SHE45974.1"/>
    <property type="molecule type" value="Genomic_DNA"/>
</dbReference>
<keyword evidence="4" id="KW-0472">Membrane</keyword>
<sequence length="331" mass="35860">MKKIIFMATLTAAIFSGCSSDNPMLPENDCGNGSNGGDGNNELISPNIHATVNSPDNSQSPMTGVLEVYPCQAGTSIYFGNYINDMLTPFPGLYNLKDGSTFGTPKRALSLPIGTYNMIYWGTPKYEEPIYSNPTVTDPQITVGGDLSQQYFGLRQNIPDTTYYPVFDLVYAVKPANIGTEELNAAMKRQVAGLKVIVKNKNNGILSSSIASMTVHIGGIAEKMNLYTAAVTNQTKTVAFPLVLSTDGTQMSNATVMLFPSSVSPLFQLIVTLKNGTVKTFKQPLSSPLKANTRLTLTLTLAEIFSEEETGNFTIDNWQEESETIDIPSLN</sequence>
<comment type="similarity">
    <text evidence="2">Belongs to the bacteroidetes fimbrillin superfamily. FimB/Mfa2 family.</text>
</comment>
<evidence type="ECO:0000256" key="1">
    <source>
        <dbReference type="ARBA" id="ARBA00004442"/>
    </source>
</evidence>